<organism evidence="1 2">
    <name type="scientific">Phytophthora lilii</name>
    <dbReference type="NCBI Taxonomy" id="2077276"/>
    <lineage>
        <taxon>Eukaryota</taxon>
        <taxon>Sar</taxon>
        <taxon>Stramenopiles</taxon>
        <taxon>Oomycota</taxon>
        <taxon>Peronosporomycetes</taxon>
        <taxon>Peronosporales</taxon>
        <taxon>Peronosporaceae</taxon>
        <taxon>Phytophthora</taxon>
    </lineage>
</organism>
<accession>A0A9W6TF66</accession>
<dbReference type="EMBL" id="BSXW01000044">
    <property type="protein sequence ID" value="GMF10506.1"/>
    <property type="molecule type" value="Genomic_DNA"/>
</dbReference>
<reference evidence="1" key="1">
    <citation type="submission" date="2023-04" db="EMBL/GenBank/DDBJ databases">
        <title>Phytophthora lilii NBRC 32176.</title>
        <authorList>
            <person name="Ichikawa N."/>
            <person name="Sato H."/>
            <person name="Tonouchi N."/>
        </authorList>
    </citation>
    <scope>NUCLEOTIDE SEQUENCE</scope>
    <source>
        <strain evidence="1">NBRC 32176</strain>
    </source>
</reference>
<sequence length="81" mass="8772">MLTSIAADSISCAGRILQSVEIGDDELKLGETAHLHLVLVAVADLKPLHKYKFGISATVLTRESVVNDHPIAYLSCTIREL</sequence>
<name>A0A9W6TF66_9STRA</name>
<comment type="caution">
    <text evidence="1">The sequence shown here is derived from an EMBL/GenBank/DDBJ whole genome shotgun (WGS) entry which is preliminary data.</text>
</comment>
<dbReference type="AlphaFoldDB" id="A0A9W6TF66"/>
<keyword evidence="2" id="KW-1185">Reference proteome</keyword>
<evidence type="ECO:0000313" key="2">
    <source>
        <dbReference type="Proteomes" id="UP001165083"/>
    </source>
</evidence>
<evidence type="ECO:0000313" key="1">
    <source>
        <dbReference type="EMBL" id="GMF10506.1"/>
    </source>
</evidence>
<protein>
    <submittedName>
        <fullName evidence="1">Unnamed protein product</fullName>
    </submittedName>
</protein>
<gene>
    <name evidence="1" type="ORF">Plil01_000130500</name>
</gene>
<proteinExistence type="predicted"/>
<dbReference type="Proteomes" id="UP001165083">
    <property type="component" value="Unassembled WGS sequence"/>
</dbReference>